<dbReference type="InterPro" id="IPR036291">
    <property type="entry name" value="NAD(P)-bd_dom_sf"/>
</dbReference>
<dbReference type="InterPro" id="IPR044163">
    <property type="entry name" value="SARED1-like"/>
</dbReference>
<dbReference type="CDD" id="cd05243">
    <property type="entry name" value="SDR_a5"/>
    <property type="match status" value="1"/>
</dbReference>
<feature type="domain" description="NAD(P)-binding" evidence="2">
    <location>
        <begin position="42"/>
        <end position="279"/>
    </location>
</feature>
<organism evidence="3 4">
    <name type="scientific">Chaetoceros tenuissimus</name>
    <dbReference type="NCBI Taxonomy" id="426638"/>
    <lineage>
        <taxon>Eukaryota</taxon>
        <taxon>Sar</taxon>
        <taxon>Stramenopiles</taxon>
        <taxon>Ochrophyta</taxon>
        <taxon>Bacillariophyta</taxon>
        <taxon>Coscinodiscophyceae</taxon>
        <taxon>Chaetocerotophycidae</taxon>
        <taxon>Chaetocerotales</taxon>
        <taxon>Chaetocerotaceae</taxon>
        <taxon>Chaetoceros</taxon>
    </lineage>
</organism>
<feature type="chain" id="PRO_5042094746" description="NAD(P)-binding domain-containing protein" evidence="1">
    <location>
        <begin position="26"/>
        <end position="329"/>
    </location>
</feature>
<evidence type="ECO:0000313" key="4">
    <source>
        <dbReference type="Proteomes" id="UP001054902"/>
    </source>
</evidence>
<comment type="caution">
    <text evidence="3">The sequence shown here is derived from an EMBL/GenBank/DDBJ whole genome shotgun (WGS) entry which is preliminary data.</text>
</comment>
<evidence type="ECO:0000259" key="2">
    <source>
        <dbReference type="Pfam" id="PF13460"/>
    </source>
</evidence>
<feature type="signal peptide" evidence="1">
    <location>
        <begin position="1"/>
        <end position="25"/>
    </location>
</feature>
<evidence type="ECO:0000313" key="3">
    <source>
        <dbReference type="EMBL" id="GFH43828.1"/>
    </source>
</evidence>
<proteinExistence type="predicted"/>
<dbReference type="Gene3D" id="3.40.50.720">
    <property type="entry name" value="NAD(P)-binding Rossmann-like Domain"/>
    <property type="match status" value="1"/>
</dbReference>
<reference evidence="3 4" key="1">
    <citation type="journal article" date="2021" name="Sci. Rep.">
        <title>The genome of the diatom Chaetoceros tenuissimus carries an ancient integrated fragment of an extant virus.</title>
        <authorList>
            <person name="Hongo Y."/>
            <person name="Kimura K."/>
            <person name="Takaki Y."/>
            <person name="Yoshida Y."/>
            <person name="Baba S."/>
            <person name="Kobayashi G."/>
            <person name="Nagasaki K."/>
            <person name="Hano T."/>
            <person name="Tomaru Y."/>
        </authorList>
    </citation>
    <scope>NUCLEOTIDE SEQUENCE [LARGE SCALE GENOMIC DNA]</scope>
    <source>
        <strain evidence="3 4">NIES-3715</strain>
    </source>
</reference>
<protein>
    <recommendedName>
        <fullName evidence="2">NAD(P)-binding domain-containing protein</fullName>
    </recommendedName>
</protein>
<dbReference type="SUPFAM" id="SSF51735">
    <property type="entry name" value="NAD(P)-binding Rossmann-fold domains"/>
    <property type="match status" value="1"/>
</dbReference>
<dbReference type="PANTHER" id="PTHR14194:SF86">
    <property type="entry name" value="OS05G0110300 PROTEIN"/>
    <property type="match status" value="1"/>
</dbReference>
<dbReference type="Pfam" id="PF13460">
    <property type="entry name" value="NAD_binding_10"/>
    <property type="match status" value="1"/>
</dbReference>
<dbReference type="AlphaFoldDB" id="A0AAD3CDY9"/>
<sequence>MKVQQILTQAYTTFLLLQLFHSSYAEALAPRPPPKKQVIVTGAAGRTGKIVFNSLLQHTKYYPVGLVRTESSAKKLVQTTHCGLEQIWVCDVTQLDNNPHSVNDAQAMIICTSAVPIMRKRSLIKALVKMPWNIIRGKKAFEFRQLEFCYKEGGHPEKVDYEGQIAQIDLAKKIGIKHVILVSSMGGTDPNDFLNTLGKNKHGEGNGDILIWKRKAEKYLIDSGLQYTIIHPGGLKDTPCGERNVEIDVDDNLRKRVELNSRSISRCDVARLCIASLEHEQSCAFDCVNVDVPEGSKKISADMSLKKFLDSGVTYDYSDMDVVVDEWSI</sequence>
<dbReference type="PANTHER" id="PTHR14194">
    <property type="entry name" value="NITROGEN METABOLIC REGULATION PROTEIN NMR-RELATED"/>
    <property type="match status" value="1"/>
</dbReference>
<dbReference type="Proteomes" id="UP001054902">
    <property type="component" value="Unassembled WGS sequence"/>
</dbReference>
<dbReference type="GO" id="GO:0016491">
    <property type="term" value="F:oxidoreductase activity"/>
    <property type="evidence" value="ECO:0007669"/>
    <property type="project" value="InterPro"/>
</dbReference>
<keyword evidence="1" id="KW-0732">Signal</keyword>
<accession>A0AAD3CDY9</accession>
<dbReference type="EMBL" id="BLLK01000019">
    <property type="protein sequence ID" value="GFH43828.1"/>
    <property type="molecule type" value="Genomic_DNA"/>
</dbReference>
<name>A0AAD3CDY9_9STRA</name>
<gene>
    <name evidence="3" type="ORF">CTEN210_00301</name>
</gene>
<keyword evidence="4" id="KW-1185">Reference proteome</keyword>
<dbReference type="InterPro" id="IPR016040">
    <property type="entry name" value="NAD(P)-bd_dom"/>
</dbReference>
<evidence type="ECO:0000256" key="1">
    <source>
        <dbReference type="SAM" id="SignalP"/>
    </source>
</evidence>